<dbReference type="EMBL" id="JAQQFM010000002">
    <property type="protein sequence ID" value="MFL9923758.1"/>
    <property type="molecule type" value="Genomic_DNA"/>
</dbReference>
<evidence type="ECO:0000313" key="2">
    <source>
        <dbReference type="Proteomes" id="UP001629246"/>
    </source>
</evidence>
<protein>
    <submittedName>
        <fullName evidence="1">Flagellar protein FlaG</fullName>
    </submittedName>
</protein>
<keyword evidence="2" id="KW-1185">Reference proteome</keyword>
<proteinExistence type="predicted"/>
<dbReference type="InterPro" id="IPR035924">
    <property type="entry name" value="FlaG-like_sf"/>
</dbReference>
<dbReference type="Gene3D" id="3.30.160.170">
    <property type="entry name" value="FlaG-like"/>
    <property type="match status" value="1"/>
</dbReference>
<keyword evidence="1" id="KW-0969">Cilium</keyword>
<dbReference type="Proteomes" id="UP001629246">
    <property type="component" value="Unassembled WGS sequence"/>
</dbReference>
<dbReference type="PANTHER" id="PTHR37166">
    <property type="entry name" value="PROTEIN FLAG"/>
    <property type="match status" value="1"/>
</dbReference>
<accession>A0ABW9A7M5</accession>
<name>A0ABW9A7M5_9BURK</name>
<keyword evidence="1" id="KW-0966">Cell projection</keyword>
<evidence type="ECO:0000313" key="1">
    <source>
        <dbReference type="EMBL" id="MFL9923758.1"/>
    </source>
</evidence>
<keyword evidence="1" id="KW-0282">Flagellum</keyword>
<dbReference type="RefSeq" id="WP_408155686.1">
    <property type="nucleotide sequence ID" value="NZ_JAQQFM010000002.1"/>
</dbReference>
<comment type="caution">
    <text evidence="1">The sequence shown here is derived from an EMBL/GenBank/DDBJ whole genome shotgun (WGS) entry which is preliminary data.</text>
</comment>
<sequence length="135" mass="14029">MEVFSARFFVKGSNTMSISPLNITAASDSGTAYAAPKSAATTPDPVVSTIAAPATPEARRASESDVADAVDKLNSFASANAAAITFSQDKETGKTIVKVVDTATDKVLRQIPSLEALEIAKSIDKLQGLLIKDKA</sequence>
<dbReference type="SUPFAM" id="SSF160214">
    <property type="entry name" value="FlaG-like"/>
    <property type="match status" value="1"/>
</dbReference>
<reference evidence="1 2" key="1">
    <citation type="journal article" date="2024" name="Chem. Sci.">
        <title>Discovery of megapolipeptins by genome mining of a Burkholderiales bacteria collection.</title>
        <authorList>
            <person name="Paulo B.S."/>
            <person name="Recchia M.J.J."/>
            <person name="Lee S."/>
            <person name="Fergusson C.H."/>
            <person name="Romanowski S.B."/>
            <person name="Hernandez A."/>
            <person name="Krull N."/>
            <person name="Liu D.Y."/>
            <person name="Cavanagh H."/>
            <person name="Bos A."/>
            <person name="Gray C.A."/>
            <person name="Murphy B.T."/>
            <person name="Linington R.G."/>
            <person name="Eustaquio A.S."/>
        </authorList>
    </citation>
    <scope>NUCLEOTIDE SEQUENCE [LARGE SCALE GENOMIC DNA]</scope>
    <source>
        <strain evidence="1 2">RL21-008-BIB-A</strain>
    </source>
</reference>
<dbReference type="InterPro" id="IPR005186">
    <property type="entry name" value="FlaG"/>
</dbReference>
<dbReference type="Pfam" id="PF03646">
    <property type="entry name" value="FlaG"/>
    <property type="match status" value="1"/>
</dbReference>
<gene>
    <name evidence="1" type="ORF">PQR62_05770</name>
</gene>
<dbReference type="PANTHER" id="PTHR37166:SF1">
    <property type="entry name" value="PROTEIN FLAG"/>
    <property type="match status" value="1"/>
</dbReference>
<organism evidence="1 2">
    <name type="scientific">Herbaspirillum lusitanum</name>
    <dbReference type="NCBI Taxonomy" id="213312"/>
    <lineage>
        <taxon>Bacteria</taxon>
        <taxon>Pseudomonadati</taxon>
        <taxon>Pseudomonadota</taxon>
        <taxon>Betaproteobacteria</taxon>
        <taxon>Burkholderiales</taxon>
        <taxon>Oxalobacteraceae</taxon>
        <taxon>Herbaspirillum</taxon>
    </lineage>
</organism>